<gene>
    <name evidence="2" type="ORF">SAMN05216559_3533</name>
</gene>
<dbReference type="EMBL" id="FOZK01000003">
    <property type="protein sequence ID" value="SFS08864.1"/>
    <property type="molecule type" value="Genomic_DNA"/>
</dbReference>
<keyword evidence="1" id="KW-0472">Membrane</keyword>
<reference evidence="2 3" key="1">
    <citation type="submission" date="2016-10" db="EMBL/GenBank/DDBJ databases">
        <authorList>
            <person name="de Groot N.N."/>
        </authorList>
    </citation>
    <scope>NUCLEOTIDE SEQUENCE [LARGE SCALE GENOMIC DNA]</scope>
    <source>
        <strain evidence="2 3">CGMCC 1.10457</strain>
    </source>
</reference>
<evidence type="ECO:0000256" key="1">
    <source>
        <dbReference type="SAM" id="Phobius"/>
    </source>
</evidence>
<organism evidence="2 3">
    <name type="scientific">Halomicrobium zhouii</name>
    <dbReference type="NCBI Taxonomy" id="767519"/>
    <lineage>
        <taxon>Archaea</taxon>
        <taxon>Methanobacteriati</taxon>
        <taxon>Methanobacteriota</taxon>
        <taxon>Stenosarchaea group</taxon>
        <taxon>Halobacteria</taxon>
        <taxon>Halobacteriales</taxon>
        <taxon>Haloarculaceae</taxon>
        <taxon>Halomicrobium</taxon>
    </lineage>
</organism>
<proteinExistence type="predicted"/>
<keyword evidence="3" id="KW-1185">Reference proteome</keyword>
<name>A0A1I6LZP7_9EURY</name>
<feature type="transmembrane region" description="Helical" evidence="1">
    <location>
        <begin position="61"/>
        <end position="83"/>
    </location>
</feature>
<dbReference type="OrthoDB" id="291467at2157"/>
<protein>
    <submittedName>
        <fullName evidence="2">Uncharacterized protein</fullName>
    </submittedName>
</protein>
<sequence length="91" mass="9975">MVPLDRNGGLGQRSEDRETLGSLEYFSTGALSLAISWLCLAVLYGWIVALVQPLHVLSTTALVVAFLTLWAATWLVLDIVWGWQSGRLSEA</sequence>
<keyword evidence="1" id="KW-1133">Transmembrane helix</keyword>
<feature type="transmembrane region" description="Helical" evidence="1">
    <location>
        <begin position="25"/>
        <end position="49"/>
    </location>
</feature>
<dbReference type="RefSeq" id="WP_089818126.1">
    <property type="nucleotide sequence ID" value="NZ_FOZK01000003.1"/>
</dbReference>
<dbReference type="AlphaFoldDB" id="A0A1I6LZP7"/>
<accession>A0A1I6LZP7</accession>
<dbReference type="Proteomes" id="UP000199062">
    <property type="component" value="Unassembled WGS sequence"/>
</dbReference>
<keyword evidence="1" id="KW-0812">Transmembrane</keyword>
<evidence type="ECO:0000313" key="2">
    <source>
        <dbReference type="EMBL" id="SFS08864.1"/>
    </source>
</evidence>
<evidence type="ECO:0000313" key="3">
    <source>
        <dbReference type="Proteomes" id="UP000199062"/>
    </source>
</evidence>